<name>A0A174MHN7_9FIRM</name>
<dbReference type="Pfam" id="PF01476">
    <property type="entry name" value="LysM"/>
    <property type="match status" value="1"/>
</dbReference>
<comment type="similarity">
    <text evidence="2">Belongs to the 5'-nucleotidase family.</text>
</comment>
<accession>A0A174MHN7</accession>
<evidence type="ECO:0000256" key="2">
    <source>
        <dbReference type="RuleBase" id="RU362119"/>
    </source>
</evidence>
<dbReference type="GO" id="GO:0030288">
    <property type="term" value="C:outer membrane-bounded periplasmic space"/>
    <property type="evidence" value="ECO:0007669"/>
    <property type="project" value="TreeGrafter"/>
</dbReference>
<gene>
    <name evidence="5" type="primary">yfkN_1</name>
    <name evidence="5" type="ORF">ERS852551_00549</name>
</gene>
<dbReference type="RefSeq" id="WP_055244027.1">
    <property type="nucleotide sequence ID" value="NZ_CABIWA010000006.1"/>
</dbReference>
<organism evidence="5 6">
    <name type="scientific">Anaerotruncus colihominis</name>
    <dbReference type="NCBI Taxonomy" id="169435"/>
    <lineage>
        <taxon>Bacteria</taxon>
        <taxon>Bacillati</taxon>
        <taxon>Bacillota</taxon>
        <taxon>Clostridia</taxon>
        <taxon>Eubacteriales</taxon>
        <taxon>Oscillospiraceae</taxon>
        <taxon>Anaerotruncus</taxon>
    </lineage>
</organism>
<protein>
    <submittedName>
        <fullName evidence="5">Trifunctional nucleotide phosphoesterase protein YfkN</fullName>
    </submittedName>
</protein>
<feature type="signal peptide" evidence="2">
    <location>
        <begin position="1"/>
        <end position="23"/>
    </location>
</feature>
<dbReference type="PROSITE" id="PS51782">
    <property type="entry name" value="LYSM"/>
    <property type="match status" value="1"/>
</dbReference>
<dbReference type="InterPro" id="IPR006179">
    <property type="entry name" value="5_nucleotidase/apyrase"/>
</dbReference>
<dbReference type="Gene3D" id="3.90.780.10">
    <property type="entry name" value="5'-Nucleotidase, C-terminal domain"/>
    <property type="match status" value="1"/>
</dbReference>
<dbReference type="GO" id="GO:0009166">
    <property type="term" value="P:nucleotide catabolic process"/>
    <property type="evidence" value="ECO:0007669"/>
    <property type="project" value="InterPro"/>
</dbReference>
<feature type="compositionally biased region" description="Low complexity" evidence="3">
    <location>
        <begin position="614"/>
        <end position="623"/>
    </location>
</feature>
<reference evidence="5 6" key="1">
    <citation type="submission" date="2015-09" db="EMBL/GenBank/DDBJ databases">
        <authorList>
            <consortium name="Pathogen Informatics"/>
        </authorList>
    </citation>
    <scope>NUCLEOTIDE SEQUENCE [LARGE SCALE GENOMIC DNA]</scope>
    <source>
        <strain evidence="5 6">2789STDY5834939</strain>
    </source>
</reference>
<feature type="chain" id="PRO_5039746626" evidence="2">
    <location>
        <begin position="24"/>
        <end position="677"/>
    </location>
</feature>
<dbReference type="GO" id="GO:0000166">
    <property type="term" value="F:nucleotide binding"/>
    <property type="evidence" value="ECO:0007669"/>
    <property type="project" value="UniProtKB-KW"/>
</dbReference>
<dbReference type="EMBL" id="CZBE01000003">
    <property type="protein sequence ID" value="CUP35872.1"/>
    <property type="molecule type" value="Genomic_DNA"/>
</dbReference>
<dbReference type="OrthoDB" id="9800780at2"/>
<feature type="region of interest" description="Disordered" evidence="3">
    <location>
        <begin position="592"/>
        <end position="623"/>
    </location>
</feature>
<dbReference type="SUPFAM" id="SSF55816">
    <property type="entry name" value="5'-nucleotidase (syn. UDP-sugar hydrolase), C-terminal domain"/>
    <property type="match status" value="1"/>
</dbReference>
<dbReference type="InterPro" id="IPR008334">
    <property type="entry name" value="5'-Nucleotdase_C"/>
</dbReference>
<feature type="domain" description="LysM" evidence="4">
    <location>
        <begin position="625"/>
        <end position="674"/>
    </location>
</feature>
<keyword evidence="2" id="KW-0547">Nucleotide-binding</keyword>
<evidence type="ECO:0000313" key="5">
    <source>
        <dbReference type="EMBL" id="CUP35872.1"/>
    </source>
</evidence>
<dbReference type="Pfam" id="PF02872">
    <property type="entry name" value="5_nucleotid_C"/>
    <property type="match status" value="1"/>
</dbReference>
<dbReference type="InterPro" id="IPR006146">
    <property type="entry name" value="5'-Nucleotdase_CS"/>
</dbReference>
<dbReference type="PANTHER" id="PTHR11575:SF6">
    <property type="entry name" value="2',3'-CYCLIC-NUCLEOTIDE 2'-PHOSPHODIESTERASE_3'-NUCLEOTIDASE"/>
    <property type="match status" value="1"/>
</dbReference>
<proteinExistence type="inferred from homology"/>
<dbReference type="AlphaFoldDB" id="A0A174MHN7"/>
<dbReference type="InterPro" id="IPR018392">
    <property type="entry name" value="LysM"/>
</dbReference>
<keyword evidence="2" id="KW-0378">Hydrolase</keyword>
<sequence>MVKLFRKLVAAVLTGVMVLGASADVLASEPGGKVTVTVLQTSDLHGMVNPFDYASNAQTQSSLAHVATIVENERKTDPDLLLIDTGDSLQANYIQEFRNDVPHPMIAALNYLQYDAWVLGNHEFNFEFSSLEKAISEFDGVTLAGNIYKADGSRYQSAYQIFDVKGVKVAIFGIDAPHIPQWEKSDPTHYNNMKFTDPIDETGKILNELEGKADIVIGAIHYGLEGEYGSAGVESIATKYADRLDALLIGHAHATVEEAIAGVPVLEPANNGQYVGKLVFEVENKDGKWVVNNAATKATLLDTSTVTPNAAFLAAFKDLDTKSRNLAGKKVGEVGKTFMDPVEILPGIPAAIVQDNPITDLVNIVQMKESGADVSLAALFDASSNLTAGPFLHRDSVKIYKYDNTLFAVKVTGAQLKKIMEQQAGNFFNQYQPGDVTISFNPDIRMYNYDMFAGVNYEIDISKPEGSRIVNVTYQGEPLRDDQSLVLALNNYRYGGLVSAGLIQESDVVYEGGAVRDMITEYVAGLSEPLMPVCDNNWKIIGAPLDDAQKDLIYEKVRSGEIQIPASEDGRTPNVASLNGPALRAEGKLPALDTNESGSATASKPDTQPDVSTGSDSAGAASSAKNYTVKTNDCLWNIAQSQLGDGFRWVEIYELNKAQIIDPNLIETGQVFIMPAA</sequence>
<feature type="compositionally biased region" description="Polar residues" evidence="3">
    <location>
        <begin position="594"/>
        <end position="613"/>
    </location>
</feature>
<evidence type="ECO:0000313" key="6">
    <source>
        <dbReference type="Proteomes" id="UP000095765"/>
    </source>
</evidence>
<dbReference type="SUPFAM" id="SSF56300">
    <property type="entry name" value="Metallo-dependent phosphatases"/>
    <property type="match status" value="1"/>
</dbReference>
<dbReference type="InterPro" id="IPR036907">
    <property type="entry name" value="5'-Nucleotdase_C_sf"/>
</dbReference>
<dbReference type="Pfam" id="PF00149">
    <property type="entry name" value="Metallophos"/>
    <property type="match status" value="1"/>
</dbReference>
<evidence type="ECO:0000259" key="4">
    <source>
        <dbReference type="PROSITE" id="PS51782"/>
    </source>
</evidence>
<dbReference type="PRINTS" id="PR01607">
    <property type="entry name" value="APYRASEFAMLY"/>
</dbReference>
<keyword evidence="1 2" id="KW-0732">Signal</keyword>
<dbReference type="InterPro" id="IPR036779">
    <property type="entry name" value="LysM_dom_sf"/>
</dbReference>
<dbReference type="Proteomes" id="UP000095765">
    <property type="component" value="Unassembled WGS sequence"/>
</dbReference>
<dbReference type="GO" id="GO:0046872">
    <property type="term" value="F:metal ion binding"/>
    <property type="evidence" value="ECO:0007669"/>
    <property type="project" value="InterPro"/>
</dbReference>
<dbReference type="InterPro" id="IPR029052">
    <property type="entry name" value="Metallo-depent_PP-like"/>
</dbReference>
<dbReference type="Gene3D" id="3.60.21.10">
    <property type="match status" value="1"/>
</dbReference>
<dbReference type="Gene3D" id="3.10.350.10">
    <property type="entry name" value="LysM domain"/>
    <property type="match status" value="1"/>
</dbReference>
<dbReference type="PANTHER" id="PTHR11575">
    <property type="entry name" value="5'-NUCLEOTIDASE-RELATED"/>
    <property type="match status" value="1"/>
</dbReference>
<evidence type="ECO:0000256" key="1">
    <source>
        <dbReference type="ARBA" id="ARBA00022729"/>
    </source>
</evidence>
<dbReference type="PROSITE" id="PS00786">
    <property type="entry name" value="5_NUCLEOTIDASE_2"/>
    <property type="match status" value="1"/>
</dbReference>
<evidence type="ECO:0000256" key="3">
    <source>
        <dbReference type="SAM" id="MobiDB-lite"/>
    </source>
</evidence>
<dbReference type="GO" id="GO:0016788">
    <property type="term" value="F:hydrolase activity, acting on ester bonds"/>
    <property type="evidence" value="ECO:0007669"/>
    <property type="project" value="InterPro"/>
</dbReference>
<dbReference type="CDD" id="cd00118">
    <property type="entry name" value="LysM"/>
    <property type="match status" value="1"/>
</dbReference>
<dbReference type="InterPro" id="IPR004843">
    <property type="entry name" value="Calcineurin-like_PHP"/>
</dbReference>